<gene>
    <name evidence="5" type="ORF">JHC10_01050</name>
    <name evidence="6" type="ORF">JHC11_12490</name>
</gene>
<dbReference type="EC" id="2.1.1.-" evidence="3"/>
<comment type="caution">
    <text evidence="6">The sequence shown here is derived from an EMBL/GenBank/DDBJ whole genome shotgun (WGS) entry which is preliminary data.</text>
</comment>
<keyword evidence="8" id="KW-1185">Reference proteome</keyword>
<evidence type="ECO:0000256" key="1">
    <source>
        <dbReference type="ARBA" id="ARBA00022603"/>
    </source>
</evidence>
<dbReference type="EMBL" id="JAEMOS010000002">
    <property type="protein sequence ID" value="MBJ7265521.1"/>
    <property type="molecule type" value="Genomic_DNA"/>
</dbReference>
<dbReference type="EMBL" id="JAEMOP010000009">
    <property type="protein sequence ID" value="MBJ7316805.1"/>
    <property type="molecule type" value="Genomic_DNA"/>
</dbReference>
<keyword evidence="1" id="KW-0489">Methyltransferase</keyword>
<dbReference type="GO" id="GO:0008170">
    <property type="term" value="F:N-methyltransferase activity"/>
    <property type="evidence" value="ECO:0007669"/>
    <property type="project" value="InterPro"/>
</dbReference>
<dbReference type="RefSeq" id="WP_199493368.1">
    <property type="nucleotide sequence ID" value="NZ_JAEMOP010000009.1"/>
</dbReference>
<feature type="domain" description="DNA methylase N-4/N-6" evidence="4">
    <location>
        <begin position="153"/>
        <end position="412"/>
    </location>
</feature>
<dbReference type="InterPro" id="IPR029063">
    <property type="entry name" value="SAM-dependent_MTases_sf"/>
</dbReference>
<dbReference type="Pfam" id="PF01555">
    <property type="entry name" value="N6_N4_Mtase"/>
    <property type="match status" value="1"/>
</dbReference>
<evidence type="ECO:0000313" key="8">
    <source>
        <dbReference type="Proteomes" id="UP000655994"/>
    </source>
</evidence>
<protein>
    <recommendedName>
        <fullName evidence="3">Methyltransferase</fullName>
        <ecNumber evidence="3">2.1.1.-</ecNumber>
    </recommendedName>
</protein>
<sequence length="434" mass="49727">MKIEGETVKVSNVKGVELPESHVGYIPEEQKPLFDAMVDEYLHADGPMTNAELYECLERRGTLREDTQIRFGRSASLRSKRQHQARWIQQTLKNMNLLERVGRGEWQVTKHKRIELTKINADNHVLALSTDLGLMVWSRQENLLDNLCIDEPIELVFTSTIYPIAKPRAYGGISEHEVVDFITNMLEPIVERMVPGGNIALNLGLTREQGSPAESIYIERLVIALHDRLGLKKMKTIIWKSNKNPVSSGPYATREKQTLINCYEPVLWFCRDPDKCFVDTRTIAEEHTEAHKKFVARGGVKQDREYGDRAYKLRKGDYGTLRQGRLPKDVWDISNYCYQGRLVNEFARECQLPVHSAKMPNAVARRVVELLSRAGGLVFDPCCGTGAIPEECESLGRKWIACEQMLEYVQQSFVRFMGRNTYINPRLKSHFLLS</sequence>
<accession>A0A8I1GB50</accession>
<keyword evidence="2" id="KW-0808">Transferase</keyword>
<dbReference type="InterPro" id="IPR002941">
    <property type="entry name" value="DNA_methylase_N4/N6"/>
</dbReference>
<dbReference type="GO" id="GO:0003677">
    <property type="term" value="F:DNA binding"/>
    <property type="evidence" value="ECO:0007669"/>
    <property type="project" value="InterPro"/>
</dbReference>
<evidence type="ECO:0000313" key="6">
    <source>
        <dbReference type="EMBL" id="MBJ7316805.1"/>
    </source>
</evidence>
<dbReference type="GO" id="GO:0032259">
    <property type="term" value="P:methylation"/>
    <property type="evidence" value="ECO:0007669"/>
    <property type="project" value="UniProtKB-KW"/>
</dbReference>
<organism evidence="6 7">
    <name type="scientific">Idiomarina abyssalis</name>
    <dbReference type="NCBI Taxonomy" id="86102"/>
    <lineage>
        <taxon>Bacteria</taxon>
        <taxon>Pseudomonadati</taxon>
        <taxon>Pseudomonadota</taxon>
        <taxon>Gammaproteobacteria</taxon>
        <taxon>Alteromonadales</taxon>
        <taxon>Idiomarinaceae</taxon>
        <taxon>Idiomarina</taxon>
    </lineage>
</organism>
<dbReference type="AlphaFoldDB" id="A0A8I1GB50"/>
<evidence type="ECO:0000259" key="4">
    <source>
        <dbReference type="Pfam" id="PF01555"/>
    </source>
</evidence>
<evidence type="ECO:0000313" key="5">
    <source>
        <dbReference type="EMBL" id="MBJ7265521.1"/>
    </source>
</evidence>
<proteinExistence type="inferred from homology"/>
<dbReference type="Gene3D" id="3.40.50.150">
    <property type="entry name" value="Vaccinia Virus protein VP39"/>
    <property type="match status" value="1"/>
</dbReference>
<reference evidence="6 8" key="1">
    <citation type="submission" date="2020-09" db="EMBL/GenBank/DDBJ databases">
        <title>Draft Genomes of Bacterial Isolates from North Pond Shallow Sediments.</title>
        <authorList>
            <person name="Kiel Reese B."/>
            <person name="Mullis M."/>
            <person name="Weisend R.E."/>
        </authorList>
    </citation>
    <scope>NUCLEOTIDE SEQUENCE</scope>
    <source>
        <strain evidence="6">KJE-2</strain>
        <strain evidence="5 8">KJE-3</strain>
    </source>
</reference>
<name>A0A8I1GB50_9GAMM</name>
<dbReference type="InterPro" id="IPR001091">
    <property type="entry name" value="RM_Methyltransferase"/>
</dbReference>
<dbReference type="Proteomes" id="UP000655994">
    <property type="component" value="Unassembled WGS sequence"/>
</dbReference>
<evidence type="ECO:0000313" key="7">
    <source>
        <dbReference type="Proteomes" id="UP000621390"/>
    </source>
</evidence>
<evidence type="ECO:0000256" key="3">
    <source>
        <dbReference type="RuleBase" id="RU362026"/>
    </source>
</evidence>
<comment type="similarity">
    <text evidence="3">Belongs to the N(4)/N(6)-methyltransferase family.</text>
</comment>
<dbReference type="PRINTS" id="PR00508">
    <property type="entry name" value="S21N4MTFRASE"/>
</dbReference>
<evidence type="ECO:0000256" key="2">
    <source>
        <dbReference type="ARBA" id="ARBA00022679"/>
    </source>
</evidence>
<dbReference type="Proteomes" id="UP000621390">
    <property type="component" value="Unassembled WGS sequence"/>
</dbReference>
<dbReference type="SUPFAM" id="SSF53335">
    <property type="entry name" value="S-adenosyl-L-methionine-dependent methyltransferases"/>
    <property type="match status" value="1"/>
</dbReference>